<evidence type="ECO:0000256" key="6">
    <source>
        <dbReference type="ARBA" id="ARBA00023136"/>
    </source>
</evidence>
<accession>A0ABP8TVW6</accession>
<gene>
    <name evidence="8" type="ORF">GCM10023195_71510</name>
</gene>
<evidence type="ECO:0000256" key="1">
    <source>
        <dbReference type="ARBA" id="ARBA00004651"/>
    </source>
</evidence>
<proteinExistence type="predicted"/>
<dbReference type="CDD" id="cd06853">
    <property type="entry name" value="GT_WecA_like"/>
    <property type="match status" value="1"/>
</dbReference>
<feature type="transmembrane region" description="Helical" evidence="7">
    <location>
        <begin position="281"/>
        <end position="301"/>
    </location>
</feature>
<keyword evidence="2" id="KW-1003">Cell membrane</keyword>
<comment type="subcellular location">
    <subcellularLocation>
        <location evidence="1">Cell membrane</location>
        <topology evidence="1">Multi-pass membrane protein</topology>
    </subcellularLocation>
</comment>
<keyword evidence="3" id="KW-0808">Transferase</keyword>
<keyword evidence="6 7" id="KW-0472">Membrane</keyword>
<dbReference type="PANTHER" id="PTHR22926">
    <property type="entry name" value="PHOSPHO-N-ACETYLMURAMOYL-PENTAPEPTIDE-TRANSFERASE"/>
    <property type="match status" value="1"/>
</dbReference>
<protein>
    <submittedName>
        <fullName evidence="8">MraY family glycosyltransferase</fullName>
    </submittedName>
</protein>
<dbReference type="EMBL" id="BAABHJ010000032">
    <property type="protein sequence ID" value="GAA4616123.1"/>
    <property type="molecule type" value="Genomic_DNA"/>
</dbReference>
<evidence type="ECO:0000256" key="7">
    <source>
        <dbReference type="SAM" id="Phobius"/>
    </source>
</evidence>
<feature type="transmembrane region" description="Helical" evidence="7">
    <location>
        <begin position="208"/>
        <end position="225"/>
    </location>
</feature>
<evidence type="ECO:0000256" key="5">
    <source>
        <dbReference type="ARBA" id="ARBA00022989"/>
    </source>
</evidence>
<name>A0ABP8TVW6_9ACTN</name>
<evidence type="ECO:0000313" key="9">
    <source>
        <dbReference type="Proteomes" id="UP001500212"/>
    </source>
</evidence>
<feature type="transmembrane region" description="Helical" evidence="7">
    <location>
        <begin position="307"/>
        <end position="325"/>
    </location>
</feature>
<dbReference type="Pfam" id="PF00953">
    <property type="entry name" value="Glycos_transf_4"/>
    <property type="match status" value="1"/>
</dbReference>
<evidence type="ECO:0000313" key="8">
    <source>
        <dbReference type="EMBL" id="GAA4616123.1"/>
    </source>
</evidence>
<feature type="transmembrane region" description="Helical" evidence="7">
    <location>
        <begin position="231"/>
        <end position="251"/>
    </location>
</feature>
<feature type="transmembrane region" description="Helical" evidence="7">
    <location>
        <begin position="50"/>
        <end position="68"/>
    </location>
</feature>
<reference evidence="9" key="1">
    <citation type="journal article" date="2019" name="Int. J. Syst. Evol. Microbiol.">
        <title>The Global Catalogue of Microorganisms (GCM) 10K type strain sequencing project: providing services to taxonomists for standard genome sequencing and annotation.</title>
        <authorList>
            <consortium name="The Broad Institute Genomics Platform"/>
            <consortium name="The Broad Institute Genome Sequencing Center for Infectious Disease"/>
            <person name="Wu L."/>
            <person name="Ma J."/>
        </authorList>
    </citation>
    <scope>NUCLEOTIDE SEQUENCE [LARGE SCALE GENOMIC DNA]</scope>
    <source>
        <strain evidence="9">JCM 17938</strain>
    </source>
</reference>
<dbReference type="RefSeq" id="WP_345364433.1">
    <property type="nucleotide sequence ID" value="NZ_BAABHJ010000032.1"/>
</dbReference>
<feature type="transmembrane region" description="Helical" evidence="7">
    <location>
        <begin position="153"/>
        <end position="170"/>
    </location>
</feature>
<dbReference type="Proteomes" id="UP001500212">
    <property type="component" value="Unassembled WGS sequence"/>
</dbReference>
<evidence type="ECO:0000256" key="2">
    <source>
        <dbReference type="ARBA" id="ARBA00022475"/>
    </source>
</evidence>
<keyword evidence="4 7" id="KW-0812">Transmembrane</keyword>
<evidence type="ECO:0000256" key="4">
    <source>
        <dbReference type="ARBA" id="ARBA00022692"/>
    </source>
</evidence>
<organism evidence="8 9">
    <name type="scientific">Actinoallomurus liliacearum</name>
    <dbReference type="NCBI Taxonomy" id="1080073"/>
    <lineage>
        <taxon>Bacteria</taxon>
        <taxon>Bacillati</taxon>
        <taxon>Actinomycetota</taxon>
        <taxon>Actinomycetes</taxon>
        <taxon>Streptosporangiales</taxon>
        <taxon>Thermomonosporaceae</taxon>
        <taxon>Actinoallomurus</taxon>
    </lineage>
</organism>
<keyword evidence="9" id="KW-1185">Reference proteome</keyword>
<feature type="transmembrane region" description="Helical" evidence="7">
    <location>
        <begin position="176"/>
        <end position="196"/>
    </location>
</feature>
<evidence type="ECO:0000256" key="3">
    <source>
        <dbReference type="ARBA" id="ARBA00022679"/>
    </source>
</evidence>
<comment type="caution">
    <text evidence="8">The sequence shown here is derived from an EMBL/GenBank/DDBJ whole genome shotgun (WGS) entry which is preliminary data.</text>
</comment>
<keyword evidence="5 7" id="KW-1133">Transmembrane helix</keyword>
<dbReference type="PANTHER" id="PTHR22926:SF3">
    <property type="entry name" value="UNDECAPRENYL-PHOSPHATE ALPHA-N-ACETYLGLUCOSAMINYL 1-PHOSPHATE TRANSFERASE"/>
    <property type="match status" value="1"/>
</dbReference>
<feature type="transmembrane region" description="Helical" evidence="7">
    <location>
        <begin position="6"/>
        <end position="30"/>
    </location>
</feature>
<feature type="transmembrane region" description="Helical" evidence="7">
    <location>
        <begin position="103"/>
        <end position="120"/>
    </location>
</feature>
<sequence>MASWLTAAGAALGALLLADMLSAGLSRYALRRGIVDRPGVRKAHDRPTPYLGGVAIAVAVLAAGTVSIPYWDRRITVLVVAAVVVALVGLLDDLRPTHPVFRLVVEVVAATAVVLAGGRIGVFGHWLDPVVTVAWIVVLANSFNLLDNMDGTAATVAVAGGCLSAGAAYLEGQRGLALLLITLSAGCLGFLVHNWAPARMFMGDAGSLFIGFLLAAAAVLVRVPGGATARLAELLLFTFVATVDTLVVVIARPRAGLSCFTAGTDHAAHRLRAMGLTVPQVALTLCAAAGLAGLCGVGVAAARLPGVLTLAAAATGAAALVLLLIKVPVYAAAPAEEPATADVLPLTVRPAPEPRHRDLPLRNAPASDRGSVLHLDEWRR</sequence>
<feature type="transmembrane region" description="Helical" evidence="7">
    <location>
        <begin position="74"/>
        <end position="91"/>
    </location>
</feature>
<dbReference type="InterPro" id="IPR000715">
    <property type="entry name" value="Glycosyl_transferase_4"/>
</dbReference>